<evidence type="ECO:0000313" key="3">
    <source>
        <dbReference type="EMBL" id="OGM15292.1"/>
    </source>
</evidence>
<dbReference type="NCBIfam" id="TIGR02274">
    <property type="entry name" value="dCTP_deam"/>
    <property type="match status" value="1"/>
</dbReference>
<proteinExistence type="predicted"/>
<dbReference type="PANTHER" id="PTHR42680:SF3">
    <property type="entry name" value="DCTP DEAMINASE"/>
    <property type="match status" value="1"/>
</dbReference>
<evidence type="ECO:0000256" key="1">
    <source>
        <dbReference type="ARBA" id="ARBA00022801"/>
    </source>
</evidence>
<dbReference type="InterPro" id="IPR036157">
    <property type="entry name" value="dUTPase-like_sf"/>
</dbReference>
<dbReference type="GO" id="GO:0008829">
    <property type="term" value="F:dCTP deaminase activity"/>
    <property type="evidence" value="ECO:0007669"/>
    <property type="project" value="InterPro"/>
</dbReference>
<dbReference type="AlphaFoldDB" id="A0A1F7XJQ7"/>
<evidence type="ECO:0000313" key="4">
    <source>
        <dbReference type="Proteomes" id="UP000177382"/>
    </source>
</evidence>
<organism evidence="3 4">
    <name type="scientific">Candidatus Woesebacteria bacterium RBG_16_42_24</name>
    <dbReference type="NCBI Taxonomy" id="1802485"/>
    <lineage>
        <taxon>Bacteria</taxon>
        <taxon>Candidatus Woeseibacteriota</taxon>
    </lineage>
</organism>
<keyword evidence="1" id="KW-0378">Hydrolase</keyword>
<name>A0A1F7XJQ7_9BACT</name>
<dbReference type="InterPro" id="IPR011962">
    <property type="entry name" value="dCTP_deaminase"/>
</dbReference>
<dbReference type="Gene3D" id="2.70.40.10">
    <property type="match status" value="1"/>
</dbReference>
<reference evidence="3 4" key="1">
    <citation type="journal article" date="2016" name="Nat. Commun.">
        <title>Thousands of microbial genomes shed light on interconnected biogeochemical processes in an aquifer system.</title>
        <authorList>
            <person name="Anantharaman K."/>
            <person name="Brown C.T."/>
            <person name="Hug L.A."/>
            <person name="Sharon I."/>
            <person name="Castelle C.J."/>
            <person name="Probst A.J."/>
            <person name="Thomas B.C."/>
            <person name="Singh A."/>
            <person name="Wilkins M.J."/>
            <person name="Karaoz U."/>
            <person name="Brodie E.L."/>
            <person name="Williams K.H."/>
            <person name="Hubbard S.S."/>
            <person name="Banfield J.F."/>
        </authorList>
    </citation>
    <scope>NUCLEOTIDE SEQUENCE [LARGE SCALE GENOMIC DNA]</scope>
</reference>
<dbReference type="PANTHER" id="PTHR42680">
    <property type="entry name" value="DCTP DEAMINASE"/>
    <property type="match status" value="1"/>
</dbReference>
<dbReference type="CDD" id="cd07557">
    <property type="entry name" value="trimeric_dUTPase"/>
    <property type="match status" value="1"/>
</dbReference>
<dbReference type="GO" id="GO:0006229">
    <property type="term" value="P:dUTP biosynthetic process"/>
    <property type="evidence" value="ECO:0007669"/>
    <property type="project" value="InterPro"/>
</dbReference>
<dbReference type="SUPFAM" id="SSF51283">
    <property type="entry name" value="dUTPase-like"/>
    <property type="match status" value="1"/>
</dbReference>
<protein>
    <submittedName>
        <fullName evidence="3">dCTP deaminase</fullName>
    </submittedName>
</protein>
<sequence length="200" mass="22617">MARRRKFPPIQDVYGTLPDWALKQYIKHGVIKIKGLDDRWEEKLGPVTLDFHLDGLILIPKENPYSYIDVRKGIKEEDYDVVNIPEGGPHILKPGQFIIARTQEKLTLPADIVGRLEGKSSLARLGIVVHLTAGRFDPGWAAVPVLELKNNSNTDVIIYEGWPICAFSFERLSSPVERPLDNSDRYSKGAILSLIHTDHR</sequence>
<dbReference type="STRING" id="1802485.A2V97_01525"/>
<keyword evidence="2" id="KW-0546">Nucleotide metabolism</keyword>
<dbReference type="Pfam" id="PF22769">
    <property type="entry name" value="DCD"/>
    <property type="match status" value="1"/>
</dbReference>
<dbReference type="EMBL" id="MGFX01000006">
    <property type="protein sequence ID" value="OGM15292.1"/>
    <property type="molecule type" value="Genomic_DNA"/>
</dbReference>
<accession>A0A1F7XJQ7</accession>
<dbReference type="Proteomes" id="UP000177382">
    <property type="component" value="Unassembled WGS sequence"/>
</dbReference>
<evidence type="ECO:0000256" key="2">
    <source>
        <dbReference type="ARBA" id="ARBA00023080"/>
    </source>
</evidence>
<gene>
    <name evidence="3" type="ORF">A2V97_01525</name>
</gene>
<comment type="caution">
    <text evidence="3">The sequence shown here is derived from an EMBL/GenBank/DDBJ whole genome shotgun (WGS) entry which is preliminary data.</text>
</comment>
<dbReference type="InterPro" id="IPR033704">
    <property type="entry name" value="dUTPase_trimeric"/>
</dbReference>